<dbReference type="EMBL" id="JAPDRP010000025">
    <property type="protein sequence ID" value="KAJ9636338.1"/>
    <property type="molecule type" value="Genomic_DNA"/>
</dbReference>
<protein>
    <submittedName>
        <fullName evidence="1">Uncharacterized protein</fullName>
    </submittedName>
</protein>
<evidence type="ECO:0000313" key="2">
    <source>
        <dbReference type="Proteomes" id="UP001172680"/>
    </source>
</evidence>
<proteinExistence type="predicted"/>
<gene>
    <name evidence="1" type="ORF">H2199_008013</name>
</gene>
<name>A0ACC2YLW9_9PEZI</name>
<dbReference type="Proteomes" id="UP001172680">
    <property type="component" value="Unassembled WGS sequence"/>
</dbReference>
<comment type="caution">
    <text evidence="1">The sequence shown here is derived from an EMBL/GenBank/DDBJ whole genome shotgun (WGS) entry which is preliminary data.</text>
</comment>
<organism evidence="1 2">
    <name type="scientific">Coniosporium tulheliwenetii</name>
    <dbReference type="NCBI Taxonomy" id="3383036"/>
    <lineage>
        <taxon>Eukaryota</taxon>
        <taxon>Fungi</taxon>
        <taxon>Dikarya</taxon>
        <taxon>Ascomycota</taxon>
        <taxon>Pezizomycotina</taxon>
        <taxon>Dothideomycetes</taxon>
        <taxon>Dothideomycetes incertae sedis</taxon>
        <taxon>Coniosporium</taxon>
    </lineage>
</organism>
<accession>A0ACC2YLW9</accession>
<evidence type="ECO:0000313" key="1">
    <source>
        <dbReference type="EMBL" id="KAJ9636338.1"/>
    </source>
</evidence>
<sequence length="933" mass="102719">MSKPLHYRNTAIVNPVPISEVDNAYPAIQETNHADSFQQQLEGACFTPVVSLTSDGANVYRQQEARLMHYGSSRTREAPSRGKQQDHFVVLSLIGTLFAVDGAPVKRNTYTHLETTTYGDAIFGLGNLTYLANLQNPKTTLAGQFSTTSAKDVVPFTVIVTNETVIIQDLLQETVNSYVEGDDVYTDDFLTGVYITSTASSAVVDQSALAYLSAINVSYLFLDSAFSSSSPNISSDFTTAVITAPDAAALPAGPYAATFKDGSVSFSSVYLLYPDTYRDFLYGAYDANDRQGTFNPLGLFLPKFWDPMIPVPSRIYSWNDDRPLAGERVAIKDLFDIKGLQTSAGSQAWAYITPTANETAPAVQRIIDLGGIIVGKQKLAQFASGANPWEWQDAHYPFNPRGDGWLTCSASSSGGGCSIAAYDWLDFAIGSDTGSSMRRPAAVSGTYGQRPSQGLISLERVIPLGDATDTAGVFSRDPYKWIKFSKAWYTPALHQDVSITGLSPLVVPDSDAFPRTILYPIEYLPLNNSAAQPILGDFIANLTRIFNMTVTEFNFTATVQNATVEAASNLTALNAATGVINTYSQYEKVARPLIERWAELFDGRFPPIDPARRRTWRTYNDSLYTAEYYANALALKREAVDWYEANLQYSTPESCSESLMLYDIGTGGLPSFREQVLNESPDASYLAVLPNTGAKVTVASICPIFGCADFTVPIGQVPYFSNVTFVEEMVPVTINMVVKRGCDFVLYNMIERLADEGVLRTVKTGEYTVDRRRNPDLITTHYEIPEIRYSTYQIIGMGPERVLSLRLLGTELYNDPEKPLVRSMENAGEISSTVCVRSFPCEAITAVRHFLCGKDEELSSWVPGAAKRVHWEGRDQAEDLDAPKTVARNVFPKCLPAELLHIIIDMLPSYSVQALRITSRFTDYLAGAVSVYR</sequence>
<reference evidence="1" key="1">
    <citation type="submission" date="2022-10" db="EMBL/GenBank/DDBJ databases">
        <title>Culturing micro-colonial fungi from biological soil crusts in the Mojave desert and describing Neophaeococcomyces mojavensis, and introducing the new genera and species Taxawa tesnikishii.</title>
        <authorList>
            <person name="Kurbessoian T."/>
            <person name="Stajich J.E."/>
        </authorList>
    </citation>
    <scope>NUCLEOTIDE SEQUENCE</scope>
    <source>
        <strain evidence="1">JES_115</strain>
    </source>
</reference>
<keyword evidence="2" id="KW-1185">Reference proteome</keyword>